<name>A0AAV4S0J3_CAEEX</name>
<evidence type="ECO:0000313" key="2">
    <source>
        <dbReference type="EMBL" id="GIY26864.1"/>
    </source>
</evidence>
<gene>
    <name evidence="2" type="ORF">CEXT_347991</name>
</gene>
<dbReference type="AlphaFoldDB" id="A0AAV4S0J3"/>
<dbReference type="Proteomes" id="UP001054945">
    <property type="component" value="Unassembled WGS sequence"/>
</dbReference>
<comment type="caution">
    <text evidence="2">The sequence shown here is derived from an EMBL/GenBank/DDBJ whole genome shotgun (WGS) entry which is preliminary data.</text>
</comment>
<sequence>MLFGIDRPRPARRARYPARNKRHRGGHVTPLSPDPKEKDKADGGGGVSSFPFHPLNFPVTRGRRESRYGGGGRKRLWGRNFVGRRTIPVRCVISRMCPGVSG</sequence>
<keyword evidence="3" id="KW-1185">Reference proteome</keyword>
<evidence type="ECO:0000313" key="3">
    <source>
        <dbReference type="Proteomes" id="UP001054945"/>
    </source>
</evidence>
<dbReference type="EMBL" id="BPLR01008741">
    <property type="protein sequence ID" value="GIY26864.1"/>
    <property type="molecule type" value="Genomic_DNA"/>
</dbReference>
<protein>
    <submittedName>
        <fullName evidence="2">Uncharacterized protein</fullName>
    </submittedName>
</protein>
<accession>A0AAV4S0J3</accession>
<feature type="compositionally biased region" description="Basic residues" evidence="1">
    <location>
        <begin position="10"/>
        <end position="26"/>
    </location>
</feature>
<feature type="region of interest" description="Disordered" evidence="1">
    <location>
        <begin position="1"/>
        <end position="75"/>
    </location>
</feature>
<reference evidence="2 3" key="1">
    <citation type="submission" date="2021-06" db="EMBL/GenBank/DDBJ databases">
        <title>Caerostris extrusa draft genome.</title>
        <authorList>
            <person name="Kono N."/>
            <person name="Arakawa K."/>
        </authorList>
    </citation>
    <scope>NUCLEOTIDE SEQUENCE [LARGE SCALE GENOMIC DNA]</scope>
</reference>
<proteinExistence type="predicted"/>
<organism evidence="2 3">
    <name type="scientific">Caerostris extrusa</name>
    <name type="common">Bark spider</name>
    <name type="synonym">Caerostris bankana</name>
    <dbReference type="NCBI Taxonomy" id="172846"/>
    <lineage>
        <taxon>Eukaryota</taxon>
        <taxon>Metazoa</taxon>
        <taxon>Ecdysozoa</taxon>
        <taxon>Arthropoda</taxon>
        <taxon>Chelicerata</taxon>
        <taxon>Arachnida</taxon>
        <taxon>Araneae</taxon>
        <taxon>Araneomorphae</taxon>
        <taxon>Entelegynae</taxon>
        <taxon>Araneoidea</taxon>
        <taxon>Araneidae</taxon>
        <taxon>Caerostris</taxon>
    </lineage>
</organism>
<evidence type="ECO:0000256" key="1">
    <source>
        <dbReference type="SAM" id="MobiDB-lite"/>
    </source>
</evidence>